<accession>A0ABV5RQ57</accession>
<dbReference type="Proteomes" id="UP001589532">
    <property type="component" value="Unassembled WGS sequence"/>
</dbReference>
<proteinExistence type="predicted"/>
<dbReference type="EMBL" id="JBHMBW010000001">
    <property type="protein sequence ID" value="MFB9621562.1"/>
    <property type="molecule type" value="Genomic_DNA"/>
</dbReference>
<dbReference type="SUPFAM" id="SSF48452">
    <property type="entry name" value="TPR-like"/>
    <property type="match status" value="1"/>
</dbReference>
<protein>
    <recommendedName>
        <fullName evidence="3">Transcriptional regulator</fullName>
    </recommendedName>
</protein>
<evidence type="ECO:0008006" key="3">
    <source>
        <dbReference type="Google" id="ProtNLM"/>
    </source>
</evidence>
<reference evidence="1 2" key="1">
    <citation type="submission" date="2024-09" db="EMBL/GenBank/DDBJ databases">
        <authorList>
            <person name="Sun Q."/>
            <person name="Mori K."/>
        </authorList>
    </citation>
    <scope>NUCLEOTIDE SEQUENCE [LARGE SCALE GENOMIC DNA]</scope>
    <source>
        <strain evidence="1 2">JCM 3143</strain>
    </source>
</reference>
<comment type="caution">
    <text evidence="1">The sequence shown here is derived from an EMBL/GenBank/DDBJ whole genome shotgun (WGS) entry which is preliminary data.</text>
</comment>
<organism evidence="1 2">
    <name type="scientific">Nonomuraea helvata</name>
    <dbReference type="NCBI Taxonomy" id="37484"/>
    <lineage>
        <taxon>Bacteria</taxon>
        <taxon>Bacillati</taxon>
        <taxon>Actinomycetota</taxon>
        <taxon>Actinomycetes</taxon>
        <taxon>Streptosporangiales</taxon>
        <taxon>Streptosporangiaceae</taxon>
        <taxon>Nonomuraea</taxon>
    </lineage>
</organism>
<dbReference type="Gene3D" id="1.25.40.10">
    <property type="entry name" value="Tetratricopeptide repeat domain"/>
    <property type="match status" value="1"/>
</dbReference>
<keyword evidence="2" id="KW-1185">Reference proteome</keyword>
<evidence type="ECO:0000313" key="2">
    <source>
        <dbReference type="Proteomes" id="UP001589532"/>
    </source>
</evidence>
<dbReference type="RefSeq" id="WP_344986660.1">
    <property type="nucleotide sequence ID" value="NZ_BAAAXV010000001.1"/>
</dbReference>
<name>A0ABV5RQ57_9ACTN</name>
<evidence type="ECO:0000313" key="1">
    <source>
        <dbReference type="EMBL" id="MFB9621562.1"/>
    </source>
</evidence>
<sequence length="302" mass="33095">MIDGPAAIAPIFEWENPPHEIDVSRPGPRPVSMDDVQVLKDARVRYEQMYRRVGGVPVRPRLVSFLNSSVTPLLRGSHDDRMGRQLFRAAGGLVALAGICAYDSGRQALSQRYLFHALRMAKASDNLAFGGYVIALLANQAMAQARYRRVIQYCETALRAAQGYLSPALTTDLHILQAKAYARIGDRASCHAHMRQSEATAAQIRQGEEPPETGYVQPGLLECQHAEALRRLGDLTPAQECAEEALRLADACHLRGQAHRLATLALILSERGELEQAASIAESMLNCTAGMDPIASPNASWW</sequence>
<dbReference type="InterPro" id="IPR011990">
    <property type="entry name" value="TPR-like_helical_dom_sf"/>
</dbReference>
<gene>
    <name evidence="1" type="ORF">ACFFSA_00570</name>
</gene>